<dbReference type="EMBL" id="CAACVG010011541">
    <property type="protein sequence ID" value="VEN58310.1"/>
    <property type="molecule type" value="Genomic_DNA"/>
</dbReference>
<dbReference type="Gene3D" id="3.30.70.270">
    <property type="match status" value="1"/>
</dbReference>
<dbReference type="PANTHER" id="PTHR37984:SF5">
    <property type="entry name" value="PROTEIN NYNRIN-LIKE"/>
    <property type="match status" value="1"/>
</dbReference>
<accession>A0A653DDL7</accession>
<organism evidence="2 3">
    <name type="scientific">Callosobruchus maculatus</name>
    <name type="common">Southern cowpea weevil</name>
    <name type="synonym">Pulse bruchid</name>
    <dbReference type="NCBI Taxonomy" id="64391"/>
    <lineage>
        <taxon>Eukaryota</taxon>
        <taxon>Metazoa</taxon>
        <taxon>Ecdysozoa</taxon>
        <taxon>Arthropoda</taxon>
        <taxon>Hexapoda</taxon>
        <taxon>Insecta</taxon>
        <taxon>Pterygota</taxon>
        <taxon>Neoptera</taxon>
        <taxon>Endopterygota</taxon>
        <taxon>Coleoptera</taxon>
        <taxon>Polyphaga</taxon>
        <taxon>Cucujiformia</taxon>
        <taxon>Chrysomeloidea</taxon>
        <taxon>Chrysomelidae</taxon>
        <taxon>Bruchinae</taxon>
        <taxon>Bruchini</taxon>
        <taxon>Callosobruchus</taxon>
    </lineage>
</organism>
<dbReference type="GO" id="GO:0003964">
    <property type="term" value="F:RNA-directed DNA polymerase activity"/>
    <property type="evidence" value="ECO:0007669"/>
    <property type="project" value="UniProtKB-EC"/>
</dbReference>
<dbReference type="InterPro" id="IPR050951">
    <property type="entry name" value="Retrovirus_Pol_polyprotein"/>
</dbReference>
<name>A0A653DDL7_CALMS</name>
<keyword evidence="3" id="KW-1185">Reference proteome</keyword>
<evidence type="ECO:0000256" key="1">
    <source>
        <dbReference type="ARBA" id="ARBA00012493"/>
    </source>
</evidence>
<sequence length="300" mass="34695">MDNNLLSEIQPPRAVHQVRQFLGLTGYFRHFVKDYALIAKPLTNLLKKSVSWRWAEKEEGSFKKFQDNLVSRPVLGLYSPIAVTEVHTDATTFGVRRGYGPRRGIDMSLNDEVGQIPTLLENLVTAREQAARKIEAAQQNQKRGFDKKRKVPRKYRPGDLVLIEKQHPATGASRKLQNPYSCRLVVKVALPNDRYIVTDMTGSYRAEKRTNYERTVAVDKMKPWCTPGGRRRCFTKTPWEPDDKKAVFEYAAAICMCMTRNNLMKIYRNENCMEKQCNIKDVKVNKRERTFIGDTEENKM</sequence>
<dbReference type="FunFam" id="3.30.70.270:FF:000020">
    <property type="entry name" value="Transposon Tf2-6 polyprotein-like Protein"/>
    <property type="match status" value="1"/>
</dbReference>
<gene>
    <name evidence="2" type="ORF">CALMAC_LOCUS16702</name>
</gene>
<dbReference type="Proteomes" id="UP000410492">
    <property type="component" value="Unassembled WGS sequence"/>
</dbReference>
<dbReference type="SUPFAM" id="SSF56672">
    <property type="entry name" value="DNA/RNA polymerases"/>
    <property type="match status" value="1"/>
</dbReference>
<dbReference type="InterPro" id="IPR043502">
    <property type="entry name" value="DNA/RNA_pol_sf"/>
</dbReference>
<dbReference type="AlphaFoldDB" id="A0A653DDL7"/>
<reference evidence="2 3" key="1">
    <citation type="submission" date="2019-01" db="EMBL/GenBank/DDBJ databases">
        <authorList>
            <person name="Sayadi A."/>
        </authorList>
    </citation>
    <scope>NUCLEOTIDE SEQUENCE [LARGE SCALE GENOMIC DNA]</scope>
</reference>
<dbReference type="EC" id="2.7.7.49" evidence="1"/>
<evidence type="ECO:0000313" key="2">
    <source>
        <dbReference type="EMBL" id="VEN58310.1"/>
    </source>
</evidence>
<dbReference type="InterPro" id="IPR043128">
    <property type="entry name" value="Rev_trsase/Diguanyl_cyclase"/>
</dbReference>
<proteinExistence type="predicted"/>
<dbReference type="PANTHER" id="PTHR37984">
    <property type="entry name" value="PROTEIN CBG26694"/>
    <property type="match status" value="1"/>
</dbReference>
<evidence type="ECO:0000313" key="3">
    <source>
        <dbReference type="Proteomes" id="UP000410492"/>
    </source>
</evidence>
<protein>
    <recommendedName>
        <fullName evidence="1">RNA-directed DNA polymerase</fullName>
        <ecNumber evidence="1">2.7.7.49</ecNumber>
    </recommendedName>
</protein>
<dbReference type="OrthoDB" id="8052569at2759"/>